<dbReference type="AlphaFoldDB" id="A0A1R3FX95"/>
<keyword evidence="2" id="KW-1185">Reference proteome</keyword>
<reference evidence="2" key="1">
    <citation type="submission" date="2013-09" db="EMBL/GenBank/DDBJ databases">
        <title>Corchorus olitorius genome sequencing.</title>
        <authorList>
            <person name="Alam M."/>
            <person name="Haque M.S."/>
            <person name="Islam M.S."/>
            <person name="Emdad E.M."/>
            <person name="Islam M.M."/>
            <person name="Ahmed B."/>
            <person name="Halim A."/>
            <person name="Hossen Q.M.M."/>
            <person name="Hossain M.Z."/>
            <person name="Ahmed R."/>
            <person name="Khan M.M."/>
            <person name="Islam R."/>
            <person name="Rashid M.M."/>
            <person name="Khan S.A."/>
            <person name="Rahman M.S."/>
            <person name="Alam M."/>
            <person name="Yahiya A.S."/>
            <person name="Khan M.S."/>
            <person name="Azam M.S."/>
            <person name="Haque T."/>
            <person name="Lashkar M.Z.H."/>
            <person name="Akhand A.I."/>
            <person name="Morshed G."/>
            <person name="Roy S."/>
            <person name="Uddin K.S."/>
            <person name="Rabeya T."/>
            <person name="Hossain A.S."/>
            <person name="Chowdhury A."/>
            <person name="Snigdha A.R."/>
            <person name="Mortoza M.S."/>
            <person name="Matin S.A."/>
            <person name="Hoque S.M.E."/>
            <person name="Islam M.K."/>
            <person name="Roy D.K."/>
            <person name="Haider R."/>
            <person name="Moosa M.M."/>
            <person name="Elias S.M."/>
            <person name="Hasan A.M."/>
            <person name="Jahan S."/>
            <person name="Shafiuddin M."/>
            <person name="Mahmood N."/>
            <person name="Shommy N.S."/>
        </authorList>
    </citation>
    <scope>NUCLEOTIDE SEQUENCE [LARGE SCALE GENOMIC DNA]</scope>
    <source>
        <strain evidence="2">cv. O-4</strain>
    </source>
</reference>
<dbReference type="Proteomes" id="UP000187203">
    <property type="component" value="Unassembled WGS sequence"/>
</dbReference>
<dbReference type="EMBL" id="AWUE01024575">
    <property type="protein sequence ID" value="OMO50376.1"/>
    <property type="molecule type" value="Genomic_DNA"/>
</dbReference>
<proteinExistence type="predicted"/>
<name>A0A1R3FX95_9ROSI</name>
<evidence type="ECO:0000313" key="2">
    <source>
        <dbReference type="Proteomes" id="UP000187203"/>
    </source>
</evidence>
<comment type="caution">
    <text evidence="1">The sequence shown here is derived from an EMBL/GenBank/DDBJ whole genome shotgun (WGS) entry which is preliminary data.</text>
</comment>
<protein>
    <submittedName>
        <fullName evidence="1">NB-ARC domain-containing protein</fullName>
    </submittedName>
</protein>
<gene>
    <name evidence="1" type="ORF">COLO4_38103</name>
</gene>
<dbReference type="STRING" id="93759.A0A1R3FX95"/>
<organism evidence="1 2">
    <name type="scientific">Corchorus olitorius</name>
    <dbReference type="NCBI Taxonomy" id="93759"/>
    <lineage>
        <taxon>Eukaryota</taxon>
        <taxon>Viridiplantae</taxon>
        <taxon>Streptophyta</taxon>
        <taxon>Embryophyta</taxon>
        <taxon>Tracheophyta</taxon>
        <taxon>Spermatophyta</taxon>
        <taxon>Magnoliopsida</taxon>
        <taxon>eudicotyledons</taxon>
        <taxon>Gunneridae</taxon>
        <taxon>Pentapetalae</taxon>
        <taxon>rosids</taxon>
        <taxon>malvids</taxon>
        <taxon>Malvales</taxon>
        <taxon>Malvaceae</taxon>
        <taxon>Grewioideae</taxon>
        <taxon>Apeibeae</taxon>
        <taxon>Corchorus</taxon>
    </lineage>
</organism>
<sequence>MALSTVSSVVTGFLGPQLTTFKNESVQLIEFKKQFQKLHLELSTMEAFLKDAERLSNRVGNFIMTSRDENALLRMGVHKRRINFPKELNDHDSWLLFQKIAFAATAGKSVEHWFREYWEGNCRKCIGVLLMMRTVVGMMASNLPYSHLMEAFAKDVDMYPGKDTRLWTGKRIKEIISKIADLEQNLGYFKQLVGVAEQTHRQSSSYTNREHAISVGRDNDATRIKSWLFESDRFNWNRWCGWDREDHNCPSSLQ</sequence>
<evidence type="ECO:0000313" key="1">
    <source>
        <dbReference type="EMBL" id="OMO50376.1"/>
    </source>
</evidence>
<accession>A0A1R3FX95</accession>